<dbReference type="Proteomes" id="UP000764045">
    <property type="component" value="Unassembled WGS sequence"/>
</dbReference>
<evidence type="ECO:0000313" key="2">
    <source>
        <dbReference type="Proteomes" id="UP000764045"/>
    </source>
</evidence>
<feature type="non-terminal residue" evidence="1">
    <location>
        <position position="1"/>
    </location>
</feature>
<gene>
    <name evidence="1" type="ORF">H6B30_01280</name>
</gene>
<name>A0A939B3F5_9BACT</name>
<comment type="caution">
    <text evidence="1">The sequence shown here is derived from an EMBL/GenBank/DDBJ whole genome shotgun (WGS) entry which is preliminary data.</text>
</comment>
<dbReference type="RefSeq" id="WP_205107114.1">
    <property type="nucleotide sequence ID" value="NZ_JACJJL010000001.1"/>
</dbReference>
<accession>A0A939B3F5</accession>
<organism evidence="1 2">
    <name type="scientific">Marseilla massiliensis</name>
    <dbReference type="NCBI Taxonomy" id="1841864"/>
    <lineage>
        <taxon>Bacteria</taxon>
        <taxon>Pseudomonadati</taxon>
        <taxon>Bacteroidota</taxon>
        <taxon>Bacteroidia</taxon>
        <taxon>Bacteroidales</taxon>
        <taxon>Prevotellaceae</taxon>
        <taxon>Marseilla</taxon>
    </lineage>
</organism>
<keyword evidence="2" id="KW-1185">Reference proteome</keyword>
<dbReference type="AlphaFoldDB" id="A0A939B3F5"/>
<sequence length="78" mass="8878">GYGSAEMNTDDPVWNAQLSKSFFKGCLVAKLTAFDLLHQLSNKDYSVNAQGRTETRYNSIPRYLMLSLAYKFARKAKH</sequence>
<reference evidence="1 2" key="1">
    <citation type="journal article" date="2021" name="Sci. Rep.">
        <title>The distribution of antibiotic resistance genes in chicken gut microbiota commensals.</title>
        <authorList>
            <person name="Juricova H."/>
            <person name="Matiasovicova J."/>
            <person name="Kubasova T."/>
            <person name="Cejkova D."/>
            <person name="Rychlik I."/>
        </authorList>
    </citation>
    <scope>NUCLEOTIDE SEQUENCE [LARGE SCALE GENOMIC DNA]</scope>
    <source>
        <strain evidence="1 2">An819</strain>
    </source>
</reference>
<protein>
    <submittedName>
        <fullName evidence="1">Uncharacterized protein</fullName>
    </submittedName>
</protein>
<proteinExistence type="predicted"/>
<evidence type="ECO:0000313" key="1">
    <source>
        <dbReference type="EMBL" id="MBM6660400.1"/>
    </source>
</evidence>
<dbReference type="EMBL" id="JACJJL010000001">
    <property type="protein sequence ID" value="MBM6660400.1"/>
    <property type="molecule type" value="Genomic_DNA"/>
</dbReference>